<gene>
    <name evidence="2" type="ORF">S06H3_42347</name>
</gene>
<dbReference type="PROSITE" id="PS00324">
    <property type="entry name" value="ASPARTOKINASE"/>
    <property type="match status" value="1"/>
</dbReference>
<dbReference type="SUPFAM" id="SSF53633">
    <property type="entry name" value="Carbamate kinase-like"/>
    <property type="match status" value="1"/>
</dbReference>
<dbReference type="InterPro" id="IPR018042">
    <property type="entry name" value="Aspartate_kinase_CS"/>
</dbReference>
<accession>X1N1U3</accession>
<feature type="domain" description="Aspartate/glutamate/uridylate kinase" evidence="1">
    <location>
        <begin position="1"/>
        <end position="38"/>
    </location>
</feature>
<dbReference type="AlphaFoldDB" id="X1N1U3"/>
<comment type="caution">
    <text evidence="2">The sequence shown here is derived from an EMBL/GenBank/DDBJ whole genome shotgun (WGS) entry which is preliminary data.</text>
</comment>
<dbReference type="InterPro" id="IPR036393">
    <property type="entry name" value="AceGlu_kinase-like_sf"/>
</dbReference>
<dbReference type="Pfam" id="PF00696">
    <property type="entry name" value="AA_kinase"/>
    <property type="match status" value="1"/>
</dbReference>
<feature type="non-terminal residue" evidence="2">
    <location>
        <position position="38"/>
    </location>
</feature>
<dbReference type="GO" id="GO:0004072">
    <property type="term" value="F:aspartate kinase activity"/>
    <property type="evidence" value="ECO:0007669"/>
    <property type="project" value="InterPro"/>
</dbReference>
<dbReference type="Gene3D" id="3.40.1160.10">
    <property type="entry name" value="Acetylglutamate kinase-like"/>
    <property type="match status" value="1"/>
</dbReference>
<evidence type="ECO:0000313" key="2">
    <source>
        <dbReference type="EMBL" id="GAI37957.1"/>
    </source>
</evidence>
<dbReference type="EMBL" id="BARV01026176">
    <property type="protein sequence ID" value="GAI37957.1"/>
    <property type="molecule type" value="Genomic_DNA"/>
</dbReference>
<name>X1N1U3_9ZZZZ</name>
<evidence type="ECO:0000259" key="1">
    <source>
        <dbReference type="Pfam" id="PF00696"/>
    </source>
</evidence>
<proteinExistence type="predicted"/>
<dbReference type="GO" id="GO:0008652">
    <property type="term" value="P:amino acid biosynthetic process"/>
    <property type="evidence" value="ECO:0007669"/>
    <property type="project" value="InterPro"/>
</dbReference>
<dbReference type="InterPro" id="IPR001048">
    <property type="entry name" value="Asp/Glu/Uridylate_kinase"/>
</dbReference>
<reference evidence="2" key="1">
    <citation type="journal article" date="2014" name="Front. Microbiol.">
        <title>High frequency of phylogenetically diverse reductive dehalogenase-homologous genes in deep subseafloor sedimentary metagenomes.</title>
        <authorList>
            <person name="Kawai M."/>
            <person name="Futagami T."/>
            <person name="Toyoda A."/>
            <person name="Takaki Y."/>
            <person name="Nishi S."/>
            <person name="Hori S."/>
            <person name="Arai W."/>
            <person name="Tsubouchi T."/>
            <person name="Morono Y."/>
            <person name="Uchiyama I."/>
            <person name="Ito T."/>
            <person name="Fujiyama A."/>
            <person name="Inagaki F."/>
            <person name="Takami H."/>
        </authorList>
    </citation>
    <scope>NUCLEOTIDE SEQUENCE</scope>
    <source>
        <strain evidence="2">Expedition CK06-06</strain>
    </source>
</reference>
<organism evidence="2">
    <name type="scientific">marine sediment metagenome</name>
    <dbReference type="NCBI Taxonomy" id="412755"/>
    <lineage>
        <taxon>unclassified sequences</taxon>
        <taxon>metagenomes</taxon>
        <taxon>ecological metagenomes</taxon>
    </lineage>
</organism>
<protein>
    <recommendedName>
        <fullName evidence="1">Aspartate/glutamate/uridylate kinase domain-containing protein</fullName>
    </recommendedName>
</protein>
<sequence>MRIIVKFGGTSVQGPERIKKAAQSIIQQVKKGYETVVV</sequence>